<evidence type="ECO:0000256" key="6">
    <source>
        <dbReference type="ARBA" id="ARBA00022723"/>
    </source>
</evidence>
<evidence type="ECO:0000256" key="7">
    <source>
        <dbReference type="ARBA" id="ARBA00022741"/>
    </source>
</evidence>
<evidence type="ECO:0000256" key="2">
    <source>
        <dbReference type="ARBA" id="ARBA00022490"/>
    </source>
</evidence>
<accession>A0A662ZGY8</accession>
<gene>
    <name evidence="13" type="primary">ttcA</name>
    <name evidence="15" type="ORF">SAMN02910344_00609</name>
</gene>
<keyword evidence="4 13" id="KW-0808">Transferase</keyword>
<dbReference type="InterPro" id="IPR014729">
    <property type="entry name" value="Rossmann-like_a/b/a_fold"/>
</dbReference>
<comment type="subcellular location">
    <subcellularLocation>
        <location evidence="13">Cytoplasm</location>
    </subcellularLocation>
</comment>
<evidence type="ECO:0000256" key="3">
    <source>
        <dbReference type="ARBA" id="ARBA00022555"/>
    </source>
</evidence>
<protein>
    <recommendedName>
        <fullName evidence="13">tRNA-cytidine(32) 2-sulfurtransferase</fullName>
        <ecNumber evidence="13">2.8.1.-</ecNumber>
    </recommendedName>
    <alternativeName>
        <fullName evidence="13">Two-thiocytidine biosynthesis protein A</fullName>
    </alternativeName>
    <alternativeName>
        <fullName evidence="13">tRNA 2-thiocytidine biosynthesis protein TtcA</fullName>
    </alternativeName>
</protein>
<keyword evidence="8 13" id="KW-0067">ATP-binding</keyword>
<evidence type="ECO:0000313" key="15">
    <source>
        <dbReference type="EMBL" id="SFP16951.1"/>
    </source>
</evidence>
<evidence type="ECO:0000256" key="5">
    <source>
        <dbReference type="ARBA" id="ARBA00022694"/>
    </source>
</evidence>
<sequence>MPCLPSIKTTIKQLDNMVNETKEELSQKQLYNFNKLQKRLRHAAGKAIADFNMIEDGDRVMVCMSGGKDSYALLEILQSLKRSAPVDFELIPVHLNGMFPKYPEGIVENYLKGTGLEYHVIKENIHDIIIDKIPDGKNICSLCSRLRRGILYRTARELGITKIALGHHADDILATFFLNLFYAGKLKSMPPKLLTDDGDNIVIRPLAYCREKDLIRLAEIRNYPILSKDICSLGENKMRKEIEEMIRNWDRQYHGRSEIMFKALKDICLSHLLDTTKYDFNLKAERKSED</sequence>
<evidence type="ECO:0000259" key="14">
    <source>
        <dbReference type="Pfam" id="PF01171"/>
    </source>
</evidence>
<evidence type="ECO:0000256" key="10">
    <source>
        <dbReference type="ARBA" id="ARBA00022884"/>
    </source>
</evidence>
<evidence type="ECO:0000256" key="12">
    <source>
        <dbReference type="ARBA" id="ARBA00023014"/>
    </source>
</evidence>
<name>A0A662ZGY8_9GAMM</name>
<keyword evidence="11 13" id="KW-0408">Iron</keyword>
<feature type="binding site" evidence="13">
    <location>
        <position position="143"/>
    </location>
    <ligand>
        <name>[4Fe-4S] cluster</name>
        <dbReference type="ChEBI" id="CHEBI:49883"/>
    </ligand>
</feature>
<evidence type="ECO:0000256" key="13">
    <source>
        <dbReference type="HAMAP-Rule" id="MF_01850"/>
    </source>
</evidence>
<dbReference type="InterPro" id="IPR011063">
    <property type="entry name" value="TilS/TtcA_N"/>
</dbReference>
<keyword evidence="12 13" id="KW-0411">Iron-sulfur</keyword>
<proteinExistence type="inferred from homology"/>
<dbReference type="PIRSF" id="PIRSF004976">
    <property type="entry name" value="ATPase_YdaO"/>
    <property type="match status" value="1"/>
</dbReference>
<dbReference type="GO" id="GO:0005524">
    <property type="term" value="F:ATP binding"/>
    <property type="evidence" value="ECO:0007669"/>
    <property type="project" value="UniProtKB-UniRule"/>
</dbReference>
<dbReference type="GO" id="GO:0051539">
    <property type="term" value="F:4 iron, 4 sulfur cluster binding"/>
    <property type="evidence" value="ECO:0007669"/>
    <property type="project" value="UniProtKB-UniRule"/>
</dbReference>
<dbReference type="GO" id="GO:0016783">
    <property type="term" value="F:sulfurtransferase activity"/>
    <property type="evidence" value="ECO:0007669"/>
    <property type="project" value="UniProtKB-UniRule"/>
</dbReference>
<dbReference type="Gene3D" id="3.40.50.620">
    <property type="entry name" value="HUPs"/>
    <property type="match status" value="1"/>
</dbReference>
<keyword evidence="1 13" id="KW-0004">4Fe-4S</keyword>
<dbReference type="GO" id="GO:0000049">
    <property type="term" value="F:tRNA binding"/>
    <property type="evidence" value="ECO:0007669"/>
    <property type="project" value="UniProtKB-KW"/>
</dbReference>
<keyword evidence="9 13" id="KW-0460">Magnesium</keyword>
<comment type="catalytic activity">
    <reaction evidence="13">
        <text>cytidine(32) in tRNA + S-sulfanyl-L-cysteinyl-[cysteine desulfurase] + AH2 + ATP = 2-thiocytidine(32) in tRNA + L-cysteinyl-[cysteine desulfurase] + A + AMP + diphosphate + H(+)</text>
        <dbReference type="Rhea" id="RHEA:57048"/>
        <dbReference type="Rhea" id="RHEA-COMP:10288"/>
        <dbReference type="Rhea" id="RHEA-COMP:12157"/>
        <dbReference type="Rhea" id="RHEA-COMP:12158"/>
        <dbReference type="Rhea" id="RHEA-COMP:14821"/>
        <dbReference type="ChEBI" id="CHEBI:13193"/>
        <dbReference type="ChEBI" id="CHEBI:15378"/>
        <dbReference type="ChEBI" id="CHEBI:17499"/>
        <dbReference type="ChEBI" id="CHEBI:29950"/>
        <dbReference type="ChEBI" id="CHEBI:30616"/>
        <dbReference type="ChEBI" id="CHEBI:33019"/>
        <dbReference type="ChEBI" id="CHEBI:61963"/>
        <dbReference type="ChEBI" id="CHEBI:82748"/>
        <dbReference type="ChEBI" id="CHEBI:141453"/>
        <dbReference type="ChEBI" id="CHEBI:456215"/>
    </reaction>
</comment>
<evidence type="ECO:0000256" key="9">
    <source>
        <dbReference type="ARBA" id="ARBA00022842"/>
    </source>
</evidence>
<feature type="binding site" evidence="13">
    <location>
        <position position="231"/>
    </location>
    <ligand>
        <name>[4Fe-4S] cluster</name>
        <dbReference type="ChEBI" id="CHEBI:49883"/>
    </ligand>
</feature>
<comment type="subunit">
    <text evidence="13">Homodimer.</text>
</comment>
<dbReference type="SUPFAM" id="SSF52402">
    <property type="entry name" value="Adenine nucleotide alpha hydrolases-like"/>
    <property type="match status" value="1"/>
</dbReference>
<comment type="miscellaneous">
    <text evidence="13">The thiolation reaction likely consists of two steps: a first activation step by ATP to form an adenylated intermediate of the target base of tRNA, and a second nucleophilic substitution step of the sulfur (S) atom supplied by the hydrosulfide attached to the Fe-S cluster.</text>
</comment>
<evidence type="ECO:0000313" key="16">
    <source>
        <dbReference type="Proteomes" id="UP000243745"/>
    </source>
</evidence>
<feature type="domain" description="tRNA(Ile)-lysidine/2-thiocytidine synthase N-terminal" evidence="14">
    <location>
        <begin position="60"/>
        <end position="220"/>
    </location>
</feature>
<reference evidence="15 16" key="1">
    <citation type="submission" date="2016-10" db="EMBL/GenBank/DDBJ databases">
        <authorList>
            <person name="Varghese N."/>
            <person name="Submissions S."/>
        </authorList>
    </citation>
    <scope>NUCLEOTIDE SEQUENCE [LARGE SCALE GENOMIC DNA]</scope>
    <source>
        <strain evidence="15 16">DSM 1361</strain>
    </source>
</reference>
<keyword evidence="16" id="KW-1185">Reference proteome</keyword>
<comment type="cofactor">
    <cofactor evidence="13">
        <name>Mg(2+)</name>
        <dbReference type="ChEBI" id="CHEBI:18420"/>
    </cofactor>
</comment>
<dbReference type="PANTHER" id="PTHR43686">
    <property type="entry name" value="SULFURTRANSFERASE-RELATED"/>
    <property type="match status" value="1"/>
</dbReference>
<evidence type="ECO:0000256" key="4">
    <source>
        <dbReference type="ARBA" id="ARBA00022679"/>
    </source>
</evidence>
<comment type="pathway">
    <text evidence="13">tRNA modification.</text>
</comment>
<feature type="binding site" evidence="13">
    <location>
        <position position="140"/>
    </location>
    <ligand>
        <name>[4Fe-4S] cluster</name>
        <dbReference type="ChEBI" id="CHEBI:49883"/>
    </ligand>
</feature>
<dbReference type="GO" id="GO:0034227">
    <property type="term" value="P:tRNA thio-modification"/>
    <property type="evidence" value="ECO:0007669"/>
    <property type="project" value="UniProtKB-UniRule"/>
</dbReference>
<dbReference type="EMBL" id="FOXF01000007">
    <property type="protein sequence ID" value="SFP16951.1"/>
    <property type="molecule type" value="Genomic_DNA"/>
</dbReference>
<keyword evidence="5 13" id="KW-0819">tRNA processing</keyword>
<evidence type="ECO:0000256" key="11">
    <source>
        <dbReference type="ARBA" id="ARBA00023004"/>
    </source>
</evidence>
<keyword evidence="6 13" id="KW-0479">Metal-binding</keyword>
<dbReference type="Proteomes" id="UP000243745">
    <property type="component" value="Unassembled WGS sequence"/>
</dbReference>
<dbReference type="HAMAP" id="MF_01850">
    <property type="entry name" value="TtcA"/>
    <property type="match status" value="1"/>
</dbReference>
<dbReference type="AlphaFoldDB" id="A0A662ZGY8"/>
<keyword evidence="2 13" id="KW-0963">Cytoplasm</keyword>
<comment type="similarity">
    <text evidence="13">Belongs to the TtcA family.</text>
</comment>
<keyword evidence="10 13" id="KW-0694">RNA-binding</keyword>
<keyword evidence="3 13" id="KW-0820">tRNA-binding</keyword>
<comment type="function">
    <text evidence="13">Catalyzes the ATP-dependent 2-thiolation of cytidine in position 32 of tRNA, to form 2-thiocytidine (s(2)C32). The sulfur atoms are provided by the cysteine/cysteine desulfurase (IscS) system.</text>
</comment>
<dbReference type="InterPro" id="IPR035107">
    <property type="entry name" value="tRNA_thiolation_TtcA_Ctu1"/>
</dbReference>
<feature type="short sequence motif" description="PP-loop motif" evidence="13">
    <location>
        <begin position="65"/>
        <end position="70"/>
    </location>
</feature>
<comment type="cofactor">
    <cofactor evidence="13">
        <name>[4Fe-4S] cluster</name>
        <dbReference type="ChEBI" id="CHEBI:49883"/>
    </cofactor>
    <text evidence="13">Binds 1 [4Fe-4S] cluster per subunit. The cluster is chelated by three Cys residues, the fourth Fe has a free coordination site that may bind a sulfur atom transferred from the persulfide of IscS.</text>
</comment>
<organism evidence="15 16">
    <name type="scientific">Ruminobacter amylophilus</name>
    <dbReference type="NCBI Taxonomy" id="867"/>
    <lineage>
        <taxon>Bacteria</taxon>
        <taxon>Pseudomonadati</taxon>
        <taxon>Pseudomonadota</taxon>
        <taxon>Gammaproteobacteria</taxon>
        <taxon>Aeromonadales</taxon>
        <taxon>Succinivibrionaceae</taxon>
        <taxon>Ruminobacter</taxon>
    </lineage>
</organism>
<dbReference type="PANTHER" id="PTHR43686:SF1">
    <property type="entry name" value="AMINOTRAN_5 DOMAIN-CONTAINING PROTEIN"/>
    <property type="match status" value="1"/>
</dbReference>
<dbReference type="EC" id="2.8.1.-" evidence="13"/>
<dbReference type="CDD" id="cd24138">
    <property type="entry name" value="TtcA-like"/>
    <property type="match status" value="1"/>
</dbReference>
<evidence type="ECO:0000256" key="8">
    <source>
        <dbReference type="ARBA" id="ARBA00022840"/>
    </source>
</evidence>
<evidence type="ECO:0000256" key="1">
    <source>
        <dbReference type="ARBA" id="ARBA00022485"/>
    </source>
</evidence>
<keyword evidence="7 13" id="KW-0547">Nucleotide-binding</keyword>
<dbReference type="GO" id="GO:0000287">
    <property type="term" value="F:magnesium ion binding"/>
    <property type="evidence" value="ECO:0007669"/>
    <property type="project" value="UniProtKB-UniRule"/>
</dbReference>
<dbReference type="InterPro" id="IPR012089">
    <property type="entry name" value="tRNA_Cyd_32_2_STrfase"/>
</dbReference>
<dbReference type="Pfam" id="PF01171">
    <property type="entry name" value="ATP_bind_3"/>
    <property type="match status" value="1"/>
</dbReference>
<dbReference type="GO" id="GO:0005737">
    <property type="term" value="C:cytoplasm"/>
    <property type="evidence" value="ECO:0007669"/>
    <property type="project" value="UniProtKB-SubCell"/>
</dbReference>
<dbReference type="NCBIfam" id="NF007972">
    <property type="entry name" value="PRK10696.1"/>
    <property type="match status" value="1"/>
</dbReference>